<evidence type="ECO:0000256" key="2">
    <source>
        <dbReference type="ARBA" id="ARBA00001947"/>
    </source>
</evidence>
<dbReference type="Proteomes" id="UP000276133">
    <property type="component" value="Unassembled WGS sequence"/>
</dbReference>
<dbReference type="InterPro" id="IPR000086">
    <property type="entry name" value="NUDIX_hydrolase_dom"/>
</dbReference>
<dbReference type="GO" id="GO:0005829">
    <property type="term" value="C:cytosol"/>
    <property type="evidence" value="ECO:0007669"/>
    <property type="project" value="TreeGrafter"/>
</dbReference>
<evidence type="ECO:0000256" key="3">
    <source>
        <dbReference type="ARBA" id="ARBA00009595"/>
    </source>
</evidence>
<dbReference type="InterPro" id="IPR020084">
    <property type="entry name" value="NUDIX_hydrolase_CS"/>
</dbReference>
<dbReference type="AlphaFoldDB" id="A0A3M7R7W5"/>
<dbReference type="PANTHER" id="PTHR42904:SF6">
    <property type="entry name" value="NAD-CAPPED RNA HYDROLASE NUDT12"/>
    <property type="match status" value="1"/>
</dbReference>
<dbReference type="PANTHER" id="PTHR42904">
    <property type="entry name" value="NUDIX HYDROLASE, NUDC SUBFAMILY"/>
    <property type="match status" value="1"/>
</dbReference>
<dbReference type="EC" id="3.6.1.22" evidence="4"/>
<dbReference type="Gene3D" id="3.90.79.10">
    <property type="entry name" value="Nucleoside Triphosphate Pyrophosphohydrolase"/>
    <property type="match status" value="1"/>
</dbReference>
<keyword evidence="8" id="KW-0520">NAD</keyword>
<comment type="cofactor">
    <cofactor evidence="2">
        <name>Zn(2+)</name>
        <dbReference type="ChEBI" id="CHEBI:29105"/>
    </cofactor>
</comment>
<accession>A0A3M7R7W5</accession>
<evidence type="ECO:0000256" key="4">
    <source>
        <dbReference type="ARBA" id="ARBA00012381"/>
    </source>
</evidence>
<dbReference type="GO" id="GO:0019677">
    <property type="term" value="P:NAD+ catabolic process"/>
    <property type="evidence" value="ECO:0007669"/>
    <property type="project" value="TreeGrafter"/>
</dbReference>
<gene>
    <name evidence="11" type="ORF">BpHYR1_054570</name>
</gene>
<name>A0A3M7R7W5_BRAPC</name>
<feature type="domain" description="Nudix hydrolase" evidence="10">
    <location>
        <begin position="213"/>
        <end position="387"/>
    </location>
</feature>
<comment type="similarity">
    <text evidence="3">Belongs to the Nudix hydrolase family. NudC subfamily.</text>
</comment>
<dbReference type="PROSITE" id="PS51462">
    <property type="entry name" value="NUDIX"/>
    <property type="match status" value="1"/>
</dbReference>
<dbReference type="EMBL" id="REGN01004068">
    <property type="protein sequence ID" value="RNA19338.1"/>
    <property type="molecule type" value="Genomic_DNA"/>
</dbReference>
<dbReference type="InterPro" id="IPR050241">
    <property type="entry name" value="NAD-cap_RNA_hydrolase_NudC"/>
</dbReference>
<proteinExistence type="inferred from homology"/>
<dbReference type="GO" id="GO:0046872">
    <property type="term" value="F:metal ion binding"/>
    <property type="evidence" value="ECO:0007669"/>
    <property type="project" value="UniProtKB-KW"/>
</dbReference>
<evidence type="ECO:0000256" key="8">
    <source>
        <dbReference type="ARBA" id="ARBA00023027"/>
    </source>
</evidence>
<evidence type="ECO:0000256" key="9">
    <source>
        <dbReference type="ARBA" id="ARBA00023679"/>
    </source>
</evidence>
<evidence type="ECO:0000313" key="12">
    <source>
        <dbReference type="Proteomes" id="UP000276133"/>
    </source>
</evidence>
<comment type="catalytic activity">
    <reaction evidence="9">
        <text>a 5'-end NAD(+)-phospho-ribonucleoside in mRNA + H2O = a 5'-end phospho-adenosine-phospho-ribonucleoside in mRNA + beta-nicotinamide D-ribonucleotide + 2 H(+)</text>
        <dbReference type="Rhea" id="RHEA:60876"/>
        <dbReference type="Rhea" id="RHEA-COMP:15698"/>
        <dbReference type="Rhea" id="RHEA-COMP:15719"/>
        <dbReference type="ChEBI" id="CHEBI:14649"/>
        <dbReference type="ChEBI" id="CHEBI:15377"/>
        <dbReference type="ChEBI" id="CHEBI:15378"/>
        <dbReference type="ChEBI" id="CHEBI:144029"/>
        <dbReference type="ChEBI" id="CHEBI:144051"/>
    </reaction>
    <physiologicalReaction direction="left-to-right" evidence="9">
        <dbReference type="Rhea" id="RHEA:60877"/>
    </physiologicalReaction>
</comment>
<evidence type="ECO:0000313" key="11">
    <source>
        <dbReference type="EMBL" id="RNA19338.1"/>
    </source>
</evidence>
<keyword evidence="6" id="KW-0378">Hydrolase</keyword>
<keyword evidence="5" id="KW-0479">Metal-binding</keyword>
<dbReference type="OrthoDB" id="10249612at2759"/>
<dbReference type="InterPro" id="IPR049734">
    <property type="entry name" value="NudC-like_C"/>
</dbReference>
<dbReference type="STRING" id="10195.A0A3M7R7W5"/>
<dbReference type="GO" id="GO:0006742">
    <property type="term" value="P:NADP+ catabolic process"/>
    <property type="evidence" value="ECO:0007669"/>
    <property type="project" value="TreeGrafter"/>
</dbReference>
<reference evidence="11 12" key="1">
    <citation type="journal article" date="2018" name="Sci. Rep.">
        <title>Genomic signatures of local adaptation to the degree of environmental predictability in rotifers.</title>
        <authorList>
            <person name="Franch-Gras L."/>
            <person name="Hahn C."/>
            <person name="Garcia-Roger E.M."/>
            <person name="Carmona M.J."/>
            <person name="Serra M."/>
            <person name="Gomez A."/>
        </authorList>
    </citation>
    <scope>NUCLEOTIDE SEQUENCE [LARGE SCALE GENOMIC DNA]</scope>
    <source>
        <strain evidence="11">HYR1</strain>
    </source>
</reference>
<comment type="cofactor">
    <cofactor evidence="1">
        <name>Mg(2+)</name>
        <dbReference type="ChEBI" id="CHEBI:18420"/>
    </cofactor>
</comment>
<evidence type="ECO:0000256" key="6">
    <source>
        <dbReference type="ARBA" id="ARBA00022801"/>
    </source>
</evidence>
<dbReference type="Gene3D" id="3.90.79.20">
    <property type="match status" value="1"/>
</dbReference>
<dbReference type="PROSITE" id="PS00893">
    <property type="entry name" value="NUDIX_BOX"/>
    <property type="match status" value="1"/>
</dbReference>
<keyword evidence="12" id="KW-1185">Reference proteome</keyword>
<dbReference type="GO" id="GO:0005777">
    <property type="term" value="C:peroxisome"/>
    <property type="evidence" value="ECO:0007669"/>
    <property type="project" value="TreeGrafter"/>
</dbReference>
<evidence type="ECO:0000256" key="7">
    <source>
        <dbReference type="ARBA" id="ARBA00022842"/>
    </source>
</evidence>
<dbReference type="InterPro" id="IPR015797">
    <property type="entry name" value="NUDIX_hydrolase-like_dom_sf"/>
</dbReference>
<evidence type="ECO:0000256" key="1">
    <source>
        <dbReference type="ARBA" id="ARBA00001946"/>
    </source>
</evidence>
<sequence length="404" mass="46981">MSNPTVNYFAHSFIDRCAEKRKDSNWISQKLKEDSTIFVLFHIDKPFVYVNDSEKMFSLCKFNYSQIKPFLEAKCNYVFLGLEYMKNSGQFQKFSPYSCAESYDRNNSKAWFVIETSGFDADIEKVSSLFPEQGKFFEGNFLRLMAIQDLHESSIIAQARSILCWIDRNKFCASCGTKSQLDDAGSKLTCTNPECKSNNKALNKHVPSNIHYPRVDPVAIMLIINKEQTHVLLGRKRQFPKNMFSCLAGYIEAGKKGATKIFVQFVFEIHNTEFKNKKQKQNIKNIYCRVLQNQYIGECRERESIEEAVRRESFEESGVYTDRVVYHSSQPWPFPSTLMIGCFAYATSEKLNIDQDEIQEARWFSLDELDLILENKHPDKITIPTERTIAHQLIKHFSMHRPKL</sequence>
<dbReference type="SUPFAM" id="SSF55811">
    <property type="entry name" value="Nudix"/>
    <property type="match status" value="2"/>
</dbReference>
<protein>
    <recommendedName>
        <fullName evidence="4">NAD(+) diphosphatase</fullName>
        <ecNumber evidence="4">3.6.1.22</ecNumber>
    </recommendedName>
</protein>
<comment type="caution">
    <text evidence="11">The sequence shown here is derived from an EMBL/GenBank/DDBJ whole genome shotgun (WGS) entry which is preliminary data.</text>
</comment>
<organism evidence="11 12">
    <name type="scientific">Brachionus plicatilis</name>
    <name type="common">Marine rotifer</name>
    <name type="synonym">Brachionus muelleri</name>
    <dbReference type="NCBI Taxonomy" id="10195"/>
    <lineage>
        <taxon>Eukaryota</taxon>
        <taxon>Metazoa</taxon>
        <taxon>Spiralia</taxon>
        <taxon>Gnathifera</taxon>
        <taxon>Rotifera</taxon>
        <taxon>Eurotatoria</taxon>
        <taxon>Monogononta</taxon>
        <taxon>Pseudotrocha</taxon>
        <taxon>Ploima</taxon>
        <taxon>Brachionidae</taxon>
        <taxon>Brachionus</taxon>
    </lineage>
</organism>
<evidence type="ECO:0000259" key="10">
    <source>
        <dbReference type="PROSITE" id="PS51462"/>
    </source>
</evidence>
<dbReference type="CDD" id="cd03429">
    <property type="entry name" value="NUDIX_NADH_pyrophosphatase_Nudt13"/>
    <property type="match status" value="1"/>
</dbReference>
<keyword evidence="7" id="KW-0460">Magnesium</keyword>
<dbReference type="GO" id="GO:0035529">
    <property type="term" value="F:NADH pyrophosphatase activity"/>
    <property type="evidence" value="ECO:0007669"/>
    <property type="project" value="TreeGrafter"/>
</dbReference>
<evidence type="ECO:0000256" key="5">
    <source>
        <dbReference type="ARBA" id="ARBA00022723"/>
    </source>
</evidence>
<dbReference type="Pfam" id="PF00293">
    <property type="entry name" value="NUDIX"/>
    <property type="match status" value="1"/>
</dbReference>